<keyword evidence="9" id="KW-1133">Transmembrane helix</keyword>
<keyword evidence="12" id="KW-1185">Reference proteome</keyword>
<dbReference type="STRING" id="1070870.SAMN05444351_1414"/>
<keyword evidence="9" id="KW-0472">Membrane</keyword>
<name>A0A1M5FV68_9ACTN</name>
<keyword evidence="9" id="KW-0812">Transmembrane</keyword>
<dbReference type="EMBL" id="FQVX01000001">
    <property type="protein sequence ID" value="SHF95383.1"/>
    <property type="molecule type" value="Genomic_DNA"/>
</dbReference>
<evidence type="ECO:0000313" key="12">
    <source>
        <dbReference type="Proteomes" id="UP000184471"/>
    </source>
</evidence>
<evidence type="ECO:0000256" key="5">
    <source>
        <dbReference type="ARBA" id="ARBA00022741"/>
    </source>
</evidence>
<evidence type="ECO:0000256" key="7">
    <source>
        <dbReference type="ARBA" id="ARBA00022840"/>
    </source>
</evidence>
<gene>
    <name evidence="11" type="ORF">SAMN05444351_1414</name>
</gene>
<dbReference type="GO" id="GO:0046983">
    <property type="term" value="F:protein dimerization activity"/>
    <property type="evidence" value="ECO:0007669"/>
    <property type="project" value="InterPro"/>
</dbReference>
<feature type="transmembrane region" description="Helical" evidence="9">
    <location>
        <begin position="54"/>
        <end position="72"/>
    </location>
</feature>
<feature type="transmembrane region" description="Helical" evidence="9">
    <location>
        <begin position="78"/>
        <end position="94"/>
    </location>
</feature>
<proteinExistence type="predicted"/>
<accession>A0A1M5FV68</accession>
<dbReference type="EC" id="2.7.13.3" evidence="2"/>
<feature type="transmembrane region" description="Helical" evidence="9">
    <location>
        <begin position="28"/>
        <end position="49"/>
    </location>
</feature>
<feature type="transmembrane region" description="Helical" evidence="9">
    <location>
        <begin position="130"/>
        <end position="150"/>
    </location>
</feature>
<dbReference type="OrthoDB" id="227596at2"/>
<dbReference type="CDD" id="cd16917">
    <property type="entry name" value="HATPase_UhpB-NarQ-NarX-like"/>
    <property type="match status" value="1"/>
</dbReference>
<keyword evidence="7" id="KW-0067">ATP-binding</keyword>
<keyword evidence="4" id="KW-0808">Transferase</keyword>
<evidence type="ECO:0000256" key="9">
    <source>
        <dbReference type="SAM" id="Phobius"/>
    </source>
</evidence>
<keyword evidence="5" id="KW-0547">Nucleotide-binding</keyword>
<evidence type="ECO:0000256" key="8">
    <source>
        <dbReference type="ARBA" id="ARBA00023012"/>
    </source>
</evidence>
<evidence type="ECO:0000256" key="3">
    <source>
        <dbReference type="ARBA" id="ARBA00022553"/>
    </source>
</evidence>
<evidence type="ECO:0000256" key="4">
    <source>
        <dbReference type="ARBA" id="ARBA00022679"/>
    </source>
</evidence>
<comment type="catalytic activity">
    <reaction evidence="1">
        <text>ATP + protein L-histidine = ADP + protein N-phospho-L-histidine.</text>
        <dbReference type="EC" id="2.7.13.3"/>
    </reaction>
</comment>
<reference evidence="11 12" key="1">
    <citation type="submission" date="2016-11" db="EMBL/GenBank/DDBJ databases">
        <authorList>
            <person name="Jaros S."/>
            <person name="Januszkiewicz K."/>
            <person name="Wedrychowicz H."/>
        </authorList>
    </citation>
    <scope>NUCLEOTIDE SEQUENCE [LARGE SCALE GENOMIC DNA]</scope>
    <source>
        <strain evidence="11 12">DSM 45408</strain>
    </source>
</reference>
<dbReference type="Pfam" id="PF07730">
    <property type="entry name" value="HisKA_3"/>
    <property type="match status" value="1"/>
</dbReference>
<dbReference type="InterPro" id="IPR036890">
    <property type="entry name" value="HATPase_C_sf"/>
</dbReference>
<organism evidence="11 12">
    <name type="scientific">Geodermatophilus nigrescens</name>
    <dbReference type="NCBI Taxonomy" id="1070870"/>
    <lineage>
        <taxon>Bacteria</taxon>
        <taxon>Bacillati</taxon>
        <taxon>Actinomycetota</taxon>
        <taxon>Actinomycetes</taxon>
        <taxon>Geodermatophilales</taxon>
        <taxon>Geodermatophilaceae</taxon>
        <taxon>Geodermatophilus</taxon>
    </lineage>
</organism>
<keyword evidence="6 11" id="KW-0418">Kinase</keyword>
<dbReference type="PANTHER" id="PTHR24421">
    <property type="entry name" value="NITRATE/NITRITE SENSOR PROTEIN NARX-RELATED"/>
    <property type="match status" value="1"/>
</dbReference>
<evidence type="ECO:0000259" key="10">
    <source>
        <dbReference type="Pfam" id="PF07730"/>
    </source>
</evidence>
<dbReference type="GO" id="GO:0005524">
    <property type="term" value="F:ATP binding"/>
    <property type="evidence" value="ECO:0007669"/>
    <property type="project" value="UniProtKB-KW"/>
</dbReference>
<dbReference type="Proteomes" id="UP000184471">
    <property type="component" value="Unassembled WGS sequence"/>
</dbReference>
<keyword evidence="3" id="KW-0597">Phosphoprotein</keyword>
<evidence type="ECO:0000256" key="6">
    <source>
        <dbReference type="ARBA" id="ARBA00022777"/>
    </source>
</evidence>
<dbReference type="InterPro" id="IPR050482">
    <property type="entry name" value="Sensor_HK_TwoCompSys"/>
</dbReference>
<feature type="domain" description="Signal transduction histidine kinase subgroup 3 dimerisation and phosphoacceptor" evidence="10">
    <location>
        <begin position="178"/>
        <end position="244"/>
    </location>
</feature>
<dbReference type="Gene3D" id="3.30.565.10">
    <property type="entry name" value="Histidine kinase-like ATPase, C-terminal domain"/>
    <property type="match status" value="1"/>
</dbReference>
<dbReference type="PANTHER" id="PTHR24421:SF10">
    <property type="entry name" value="NITRATE_NITRITE SENSOR PROTEIN NARQ"/>
    <property type="match status" value="1"/>
</dbReference>
<dbReference type="Gene3D" id="1.20.5.1930">
    <property type="match status" value="1"/>
</dbReference>
<evidence type="ECO:0000313" key="11">
    <source>
        <dbReference type="EMBL" id="SHF95383.1"/>
    </source>
</evidence>
<evidence type="ECO:0000256" key="1">
    <source>
        <dbReference type="ARBA" id="ARBA00000085"/>
    </source>
</evidence>
<dbReference type="RefSeq" id="WP_073419279.1">
    <property type="nucleotide sequence ID" value="NZ_FQVX01000001.1"/>
</dbReference>
<dbReference type="GO" id="GO:0016020">
    <property type="term" value="C:membrane"/>
    <property type="evidence" value="ECO:0007669"/>
    <property type="project" value="InterPro"/>
</dbReference>
<keyword evidence="8" id="KW-0902">Two-component regulatory system</keyword>
<feature type="transmembrane region" description="Helical" evidence="9">
    <location>
        <begin position="101"/>
        <end position="118"/>
    </location>
</feature>
<dbReference type="InterPro" id="IPR011712">
    <property type="entry name" value="Sig_transdc_His_kin_sub3_dim/P"/>
</dbReference>
<dbReference type="SUPFAM" id="SSF55874">
    <property type="entry name" value="ATPase domain of HSP90 chaperone/DNA topoisomerase II/histidine kinase"/>
    <property type="match status" value="1"/>
</dbReference>
<protein>
    <recommendedName>
        <fullName evidence="2">histidine kinase</fullName>
        <ecNumber evidence="2">2.7.13.3</ecNumber>
    </recommendedName>
</protein>
<sequence length="379" mass="39120">MEHPSLPRPADAALPGALAVLTTVETLAVRPAGAVPALALELVACLALCSRRRWTVPACSVAGGVLLVPLAGPEVSDLTGPLLVLFLAAFSLGRHLRDLRGLPLVLLYLGVLLGMVVGTGDPVSAVGDVVWVGVLVLSPYAAGVLVRVWADRIRTVAAEAARAAAEQERVRQEAVTTERARIARELHDVLAHSVSAMVLQAAAAEDLVRTAPERAAQVLGDVAVTGRRALAETSRLLHRVRDPGDDAPLGPDAGLARVGELVERAERTGMRVDLSLPASVDGLPAALDLSAYRVVQEALTNALRHGSGEEASVAVTLGPTTLEIHVANPLGPAGTAGSGLGLVGVGERVAVLGGRMHHGPTADGRYLLDVSLPLPGRCP</sequence>
<dbReference type="AlphaFoldDB" id="A0A1M5FV68"/>
<evidence type="ECO:0000256" key="2">
    <source>
        <dbReference type="ARBA" id="ARBA00012438"/>
    </source>
</evidence>
<dbReference type="GO" id="GO:0000155">
    <property type="term" value="F:phosphorelay sensor kinase activity"/>
    <property type="evidence" value="ECO:0007669"/>
    <property type="project" value="InterPro"/>
</dbReference>